<organism evidence="1 2">
    <name type="scientific">Bacillus cereus VD133</name>
    <dbReference type="NCBI Taxonomy" id="1053233"/>
    <lineage>
        <taxon>Bacteria</taxon>
        <taxon>Bacillati</taxon>
        <taxon>Bacillota</taxon>
        <taxon>Bacilli</taxon>
        <taxon>Bacillales</taxon>
        <taxon>Bacillaceae</taxon>
        <taxon>Bacillus</taxon>
        <taxon>Bacillus cereus group</taxon>
    </lineage>
</organism>
<dbReference type="Proteomes" id="UP000014018">
    <property type="component" value="Unassembled WGS sequence"/>
</dbReference>
<dbReference type="EMBL" id="AHFB01000039">
    <property type="protein sequence ID" value="EOO35468.1"/>
    <property type="molecule type" value="Genomic_DNA"/>
</dbReference>
<sequence>MRKYDRKHIPEVIKLNKMKRLRRKVAVVAGATIYVTE</sequence>
<comment type="caution">
    <text evidence="1">The sequence shown here is derived from an EMBL/GenBank/DDBJ whole genome shotgun (WGS) entry which is preliminary data.</text>
</comment>
<evidence type="ECO:0000313" key="1">
    <source>
        <dbReference type="EMBL" id="EOO35468.1"/>
    </source>
</evidence>
<gene>
    <name evidence="1" type="ORF">IIU_02079</name>
</gene>
<dbReference type="AlphaFoldDB" id="A0A9W5V3A0"/>
<protein>
    <submittedName>
        <fullName evidence="1">Uncharacterized protein</fullName>
    </submittedName>
</protein>
<evidence type="ECO:0000313" key="2">
    <source>
        <dbReference type="Proteomes" id="UP000014018"/>
    </source>
</evidence>
<reference evidence="1 2" key="1">
    <citation type="submission" date="2012-12" db="EMBL/GenBank/DDBJ databases">
        <title>The Genome Sequence of Bacillus cereus VD133.</title>
        <authorList>
            <consortium name="The Broad Institute Genome Sequencing Platform"/>
            <consortium name="The Broad Institute Genome Sequencing Center for Infectious Disease"/>
            <person name="Feldgarden M."/>
            <person name="Van der Auwera G.A."/>
            <person name="Mahillon J."/>
            <person name="Duprez V."/>
            <person name="Timmery S."/>
            <person name="Mattelet C."/>
            <person name="Dierick K."/>
            <person name="Sun M."/>
            <person name="Yu Z."/>
            <person name="Zhu L."/>
            <person name="Hu X."/>
            <person name="Shank E.B."/>
            <person name="Swiecicka I."/>
            <person name="Hansen B.M."/>
            <person name="Andrup L."/>
            <person name="Walker B."/>
            <person name="Young S.K."/>
            <person name="Zeng Q."/>
            <person name="Gargeya S."/>
            <person name="Fitzgerald M."/>
            <person name="Haas B."/>
            <person name="Abouelleil A."/>
            <person name="Alvarado L."/>
            <person name="Arachchi H.M."/>
            <person name="Berlin A.M."/>
            <person name="Chapman S.B."/>
            <person name="Dewar J."/>
            <person name="Goldberg J."/>
            <person name="Griggs A."/>
            <person name="Gujja S."/>
            <person name="Hansen M."/>
            <person name="Howarth C."/>
            <person name="Imamovic A."/>
            <person name="Larimer J."/>
            <person name="McCowan C."/>
            <person name="Murphy C."/>
            <person name="Neiman D."/>
            <person name="Pearson M."/>
            <person name="Priest M."/>
            <person name="Roberts A."/>
            <person name="Saif S."/>
            <person name="Shea T."/>
            <person name="Sisk P."/>
            <person name="Sykes S."/>
            <person name="Wortman J."/>
            <person name="Nusbaum C."/>
            <person name="Birren B."/>
        </authorList>
    </citation>
    <scope>NUCLEOTIDE SEQUENCE [LARGE SCALE GENOMIC DNA]</scope>
    <source>
        <strain evidence="1 2">VD133</strain>
    </source>
</reference>
<proteinExistence type="predicted"/>
<name>A0A9W5V3A0_BACCE</name>
<accession>A0A9W5V3A0</accession>